<evidence type="ECO:0000313" key="10">
    <source>
        <dbReference type="Proteomes" id="UP000037267"/>
    </source>
</evidence>
<evidence type="ECO:0000259" key="8">
    <source>
        <dbReference type="Pfam" id="PF00588"/>
    </source>
</evidence>
<dbReference type="Proteomes" id="UP000037267">
    <property type="component" value="Unassembled WGS sequence"/>
</dbReference>
<dbReference type="GO" id="GO:0141098">
    <property type="term" value="F:tRNA (cytidine(34)-2'-O)-methyltransferase activity"/>
    <property type="evidence" value="ECO:0007669"/>
    <property type="project" value="RHEA"/>
</dbReference>
<dbReference type="RefSeq" id="WP_200898432.1">
    <property type="nucleotide sequence ID" value="NZ_LGSS01000001.1"/>
</dbReference>
<evidence type="ECO:0000256" key="5">
    <source>
        <dbReference type="ARBA" id="ARBA00022694"/>
    </source>
</evidence>
<proteinExistence type="inferred from homology"/>
<dbReference type="FunFam" id="3.40.1280.10:FF:000002">
    <property type="entry name" value="Peptidylprolyl isomerase"/>
    <property type="match status" value="1"/>
</dbReference>
<comment type="caution">
    <text evidence="9">The sequence shown here is derived from an EMBL/GenBank/DDBJ whole genome shotgun (WGS) entry which is preliminary data.</text>
</comment>
<dbReference type="AlphaFoldDB" id="A0A0L0WFC6"/>
<dbReference type="GO" id="GO:0003723">
    <property type="term" value="F:RNA binding"/>
    <property type="evidence" value="ECO:0007669"/>
    <property type="project" value="InterPro"/>
</dbReference>
<gene>
    <name evidence="9" type="primary">cspR</name>
    <name evidence="9" type="ORF">CLPU_1c03010</name>
</gene>
<protein>
    <recommendedName>
        <fullName evidence="6">Putative tRNA (cytidine(34)-2'-O)-methyltransferase</fullName>
        <ecNumber evidence="6">2.1.1.207</ecNumber>
    </recommendedName>
    <alternativeName>
        <fullName evidence="6">tRNA (cytidine/uridine-2'-O-)-methyltransferase</fullName>
    </alternativeName>
</protein>
<dbReference type="STRING" id="1503.CLPU_1c03010"/>
<evidence type="ECO:0000256" key="6">
    <source>
        <dbReference type="HAMAP-Rule" id="MF_01885"/>
    </source>
</evidence>
<comment type="catalytic activity">
    <reaction evidence="6">
        <text>cytidine(34) in tRNA + S-adenosyl-L-methionine = 2'-O-methylcytidine(34) in tRNA + S-adenosyl-L-homocysteine + H(+)</text>
        <dbReference type="Rhea" id="RHEA:43084"/>
        <dbReference type="Rhea" id="RHEA-COMP:10331"/>
        <dbReference type="Rhea" id="RHEA-COMP:10332"/>
        <dbReference type="ChEBI" id="CHEBI:15378"/>
        <dbReference type="ChEBI" id="CHEBI:57856"/>
        <dbReference type="ChEBI" id="CHEBI:59789"/>
        <dbReference type="ChEBI" id="CHEBI:74495"/>
        <dbReference type="ChEBI" id="CHEBI:82748"/>
        <dbReference type="EC" id="2.1.1.207"/>
    </reaction>
</comment>
<feature type="domain" description="tRNA/rRNA methyltransferase SpoU type" evidence="8">
    <location>
        <begin position="2"/>
        <end position="143"/>
    </location>
</feature>
<evidence type="ECO:0000256" key="7">
    <source>
        <dbReference type="PIRSR" id="PIRSR029256-1"/>
    </source>
</evidence>
<evidence type="ECO:0000256" key="4">
    <source>
        <dbReference type="ARBA" id="ARBA00022691"/>
    </source>
</evidence>
<reference evidence="10" key="1">
    <citation type="submission" date="2015-07" db="EMBL/GenBank/DDBJ databases">
        <title>Draft genome sequence of the purine-degrading Gottschalkia purinilyticum DSM 1384 (formerly Clostridium purinilyticum).</title>
        <authorList>
            <person name="Poehlein A."/>
            <person name="Schiel-Bengelsdorf B."/>
            <person name="Bengelsdorf F.R."/>
            <person name="Daniel R."/>
            <person name="Duerre P."/>
        </authorList>
    </citation>
    <scope>NUCLEOTIDE SEQUENCE [LARGE SCALE GENOMIC DNA]</scope>
    <source>
        <strain evidence="10">DSM 1384</strain>
    </source>
</reference>
<dbReference type="NCBIfam" id="TIGR00185">
    <property type="entry name" value="tRNA_yibK_trmL"/>
    <property type="match status" value="1"/>
</dbReference>
<comment type="similarity">
    <text evidence="6">Belongs to the class IV-like SAM-binding methyltransferase superfamily. RNA methyltransferase TrmH family. TrmL subfamily.</text>
</comment>
<dbReference type="InterPro" id="IPR016914">
    <property type="entry name" value="TrmL"/>
</dbReference>
<evidence type="ECO:0000313" key="9">
    <source>
        <dbReference type="EMBL" id="KNF10136.1"/>
    </source>
</evidence>
<dbReference type="CDD" id="cd18094">
    <property type="entry name" value="SpoU-like_TrmL"/>
    <property type="match status" value="1"/>
</dbReference>
<feature type="binding site" evidence="6 7">
    <location>
        <position position="131"/>
    </location>
    <ligand>
        <name>S-adenosyl-L-methionine</name>
        <dbReference type="ChEBI" id="CHEBI:59789"/>
    </ligand>
</feature>
<evidence type="ECO:0000256" key="1">
    <source>
        <dbReference type="ARBA" id="ARBA00022490"/>
    </source>
</evidence>
<dbReference type="PATRIC" id="fig|1503.3.peg.1177"/>
<dbReference type="SUPFAM" id="SSF75217">
    <property type="entry name" value="alpha/beta knot"/>
    <property type="match status" value="1"/>
</dbReference>
<dbReference type="EC" id="2.1.1.207" evidence="6"/>
<dbReference type="HAMAP" id="MF_01885">
    <property type="entry name" value="tRNA_methyltr_TrmL"/>
    <property type="match status" value="1"/>
</dbReference>
<organism evidence="9 10">
    <name type="scientific">Gottschalkia purinilytica</name>
    <name type="common">Clostridium purinilyticum</name>
    <dbReference type="NCBI Taxonomy" id="1503"/>
    <lineage>
        <taxon>Bacteria</taxon>
        <taxon>Bacillati</taxon>
        <taxon>Bacillota</taxon>
        <taxon>Tissierellia</taxon>
        <taxon>Tissierellales</taxon>
        <taxon>Gottschalkiaceae</taxon>
        <taxon>Gottschalkia</taxon>
    </lineage>
</organism>
<keyword evidence="10" id="KW-1185">Reference proteome</keyword>
<dbReference type="EMBL" id="LGSS01000001">
    <property type="protein sequence ID" value="KNF10136.1"/>
    <property type="molecule type" value="Genomic_DNA"/>
</dbReference>
<name>A0A0L0WFC6_GOTPU</name>
<comment type="catalytic activity">
    <reaction evidence="6">
        <text>5-carboxymethylaminomethyluridine(34) in tRNA(Leu) + S-adenosyl-L-methionine = 5-carboxymethylaminomethyl-2'-O-methyluridine(34) in tRNA(Leu) + S-adenosyl-L-homocysteine + H(+)</text>
        <dbReference type="Rhea" id="RHEA:43088"/>
        <dbReference type="Rhea" id="RHEA-COMP:10333"/>
        <dbReference type="Rhea" id="RHEA-COMP:10334"/>
        <dbReference type="ChEBI" id="CHEBI:15378"/>
        <dbReference type="ChEBI" id="CHEBI:57856"/>
        <dbReference type="ChEBI" id="CHEBI:59789"/>
        <dbReference type="ChEBI" id="CHEBI:74508"/>
        <dbReference type="ChEBI" id="CHEBI:74511"/>
        <dbReference type="EC" id="2.1.1.207"/>
    </reaction>
</comment>
<dbReference type="Pfam" id="PF00588">
    <property type="entry name" value="SpoU_methylase"/>
    <property type="match status" value="1"/>
</dbReference>
<dbReference type="InterPro" id="IPR029028">
    <property type="entry name" value="Alpha/beta_knot_MTases"/>
</dbReference>
<feature type="binding site" evidence="6 7">
    <location>
        <position position="100"/>
    </location>
    <ligand>
        <name>S-adenosyl-L-methionine</name>
        <dbReference type="ChEBI" id="CHEBI:59789"/>
    </ligand>
</feature>
<feature type="binding site" evidence="6 7">
    <location>
        <position position="121"/>
    </location>
    <ligand>
        <name>S-adenosyl-L-methionine</name>
        <dbReference type="ChEBI" id="CHEBI:59789"/>
    </ligand>
</feature>
<dbReference type="InterPro" id="IPR001537">
    <property type="entry name" value="SpoU_MeTrfase"/>
</dbReference>
<comment type="caution">
    <text evidence="6">Lacks conserved residue(s) required for the propagation of feature annotation.</text>
</comment>
<evidence type="ECO:0000256" key="3">
    <source>
        <dbReference type="ARBA" id="ARBA00022679"/>
    </source>
</evidence>
<dbReference type="GO" id="GO:0002130">
    <property type="term" value="P:wobble position ribose methylation"/>
    <property type="evidence" value="ECO:0007669"/>
    <property type="project" value="TreeGrafter"/>
</dbReference>
<comment type="function">
    <text evidence="6">Could methylate the ribose at the nucleotide 34 wobble position in tRNA.</text>
</comment>
<accession>A0A0L0WFC6</accession>
<keyword evidence="1 6" id="KW-0963">Cytoplasm</keyword>
<comment type="subcellular location">
    <subcellularLocation>
        <location evidence="6">Cytoplasm</location>
    </subcellularLocation>
</comment>
<dbReference type="PANTHER" id="PTHR42971">
    <property type="entry name" value="TRNA (CYTIDINE(34)-2'-O)-METHYLTRANSFERASE"/>
    <property type="match status" value="1"/>
</dbReference>
<keyword evidence="3 6" id="KW-0808">Transferase</keyword>
<dbReference type="GO" id="GO:0141102">
    <property type="term" value="F:tRNA (5-carboxymethylaminomethyluridine(34)-2'-O)-methyltransferase activity"/>
    <property type="evidence" value="ECO:0007669"/>
    <property type="project" value="RHEA"/>
</dbReference>
<dbReference type="PIRSF" id="PIRSF029256">
    <property type="entry name" value="SpoU_TrmH_prd"/>
    <property type="match status" value="1"/>
</dbReference>
<keyword evidence="2 6" id="KW-0489">Methyltransferase</keyword>
<dbReference type="GO" id="GO:0005737">
    <property type="term" value="C:cytoplasm"/>
    <property type="evidence" value="ECO:0007669"/>
    <property type="project" value="UniProtKB-SubCell"/>
</dbReference>
<evidence type="ECO:0000256" key="2">
    <source>
        <dbReference type="ARBA" id="ARBA00022603"/>
    </source>
</evidence>
<dbReference type="Gene3D" id="3.40.1280.10">
    <property type="match status" value="1"/>
</dbReference>
<dbReference type="PANTHER" id="PTHR42971:SF1">
    <property type="entry name" value="TRNA (CYTIDINE(34)-2'-O)-METHYLTRANSFERASE"/>
    <property type="match status" value="1"/>
</dbReference>
<sequence length="155" mass="17832">MINIVLFEPEIPQNTGNIARSCAATGASLHLIKPLGFSLDDKYVKRAGLDYWDLVDIHTYENIYELLEKYDNSKFYFATTKGKMNYSDFKFEDDCFLVFGKETAGLPKNILEKYENQTMRIPMVDIEKARSLNLSNSVAIILYEALRQINFPNLV</sequence>
<keyword evidence="5 6" id="KW-0819">tRNA processing</keyword>
<keyword evidence="4 6" id="KW-0949">S-adenosyl-L-methionine</keyword>
<dbReference type="InterPro" id="IPR029026">
    <property type="entry name" value="tRNA_m1G_MTases_N"/>
</dbReference>
<dbReference type="GO" id="GO:0042802">
    <property type="term" value="F:identical protein binding"/>
    <property type="evidence" value="ECO:0007669"/>
    <property type="project" value="UniProtKB-ARBA"/>
</dbReference>